<feature type="transmembrane region" description="Helical" evidence="2">
    <location>
        <begin position="106"/>
        <end position="129"/>
    </location>
</feature>
<feature type="transmembrane region" description="Helical" evidence="2">
    <location>
        <begin position="141"/>
        <end position="162"/>
    </location>
</feature>
<dbReference type="SUPFAM" id="SSF103473">
    <property type="entry name" value="MFS general substrate transporter"/>
    <property type="match status" value="1"/>
</dbReference>
<keyword evidence="2" id="KW-1133">Transmembrane helix</keyword>
<dbReference type="Gene3D" id="1.20.1250.20">
    <property type="entry name" value="MFS general substrate transporter like domains"/>
    <property type="match status" value="2"/>
</dbReference>
<dbReference type="RefSeq" id="WP_091792020.1">
    <property type="nucleotide sequence ID" value="NZ_FNAF01000008.1"/>
</dbReference>
<organism evidence="3 4">
    <name type="scientific">Peptococcus niger</name>
    <dbReference type="NCBI Taxonomy" id="2741"/>
    <lineage>
        <taxon>Bacteria</taxon>
        <taxon>Bacillati</taxon>
        <taxon>Bacillota</taxon>
        <taxon>Clostridia</taxon>
        <taxon>Eubacteriales</taxon>
        <taxon>Peptococcaceae</taxon>
        <taxon>Peptococcus</taxon>
    </lineage>
</organism>
<feature type="transmembrane region" description="Helical" evidence="2">
    <location>
        <begin position="284"/>
        <end position="303"/>
    </location>
</feature>
<dbReference type="PANTHER" id="PTHR11360:SF317">
    <property type="entry name" value="MAJOR FACILITATOR SUPERFAMILY (MFS) PROFILE DOMAIN-CONTAINING PROTEIN-RELATED"/>
    <property type="match status" value="1"/>
</dbReference>
<feature type="transmembrane region" description="Helical" evidence="2">
    <location>
        <begin position="219"/>
        <end position="239"/>
    </location>
</feature>
<dbReference type="PANTHER" id="PTHR11360">
    <property type="entry name" value="MONOCARBOXYLATE TRANSPORTER"/>
    <property type="match status" value="1"/>
</dbReference>
<dbReference type="InterPro" id="IPR036259">
    <property type="entry name" value="MFS_trans_sf"/>
</dbReference>
<evidence type="ECO:0000256" key="2">
    <source>
        <dbReference type="SAM" id="Phobius"/>
    </source>
</evidence>
<evidence type="ECO:0000313" key="3">
    <source>
        <dbReference type="EMBL" id="SDD84675.1"/>
    </source>
</evidence>
<dbReference type="InterPro" id="IPR050327">
    <property type="entry name" value="Proton-linked_MCT"/>
</dbReference>
<dbReference type="GO" id="GO:0022857">
    <property type="term" value="F:transmembrane transporter activity"/>
    <property type="evidence" value="ECO:0007669"/>
    <property type="project" value="InterPro"/>
</dbReference>
<feature type="transmembrane region" description="Helical" evidence="2">
    <location>
        <begin position="309"/>
        <end position="336"/>
    </location>
</feature>
<protein>
    <submittedName>
        <fullName evidence="3">MFS transporter, OFA family, oxalate/formate antiporter</fullName>
    </submittedName>
</protein>
<proteinExistence type="predicted"/>
<dbReference type="EMBL" id="FNAF01000008">
    <property type="protein sequence ID" value="SDD84675.1"/>
    <property type="molecule type" value="Genomic_DNA"/>
</dbReference>
<feature type="transmembrane region" description="Helical" evidence="2">
    <location>
        <begin position="348"/>
        <end position="371"/>
    </location>
</feature>
<feature type="transmembrane region" description="Helical" evidence="2">
    <location>
        <begin position="174"/>
        <end position="193"/>
    </location>
</feature>
<dbReference type="STRING" id="2741.SAMN04489866_10865"/>
<dbReference type="Proteomes" id="UP000198995">
    <property type="component" value="Unassembled WGS sequence"/>
</dbReference>
<gene>
    <name evidence="3" type="ORF">SAMN04489866_10865</name>
</gene>
<feature type="transmembrane region" description="Helical" evidence="2">
    <location>
        <begin position="46"/>
        <end position="68"/>
    </location>
</feature>
<keyword evidence="2" id="KW-0812">Transmembrane</keyword>
<keyword evidence="4" id="KW-1185">Reference proteome</keyword>
<evidence type="ECO:0000313" key="4">
    <source>
        <dbReference type="Proteomes" id="UP000198995"/>
    </source>
</evidence>
<evidence type="ECO:0000256" key="1">
    <source>
        <dbReference type="ARBA" id="ARBA00004651"/>
    </source>
</evidence>
<reference evidence="3 4" key="1">
    <citation type="submission" date="2016-10" db="EMBL/GenBank/DDBJ databases">
        <authorList>
            <person name="de Groot N.N."/>
        </authorList>
    </citation>
    <scope>NUCLEOTIDE SEQUENCE [LARGE SCALE GENOMIC DNA]</scope>
    <source>
        <strain evidence="3 4">DSM 20475</strain>
    </source>
</reference>
<name>A0A1G6Y4Y5_PEPNI</name>
<dbReference type="Pfam" id="PF07690">
    <property type="entry name" value="MFS_1"/>
    <property type="match status" value="1"/>
</dbReference>
<dbReference type="GO" id="GO:0005886">
    <property type="term" value="C:plasma membrane"/>
    <property type="evidence" value="ECO:0007669"/>
    <property type="project" value="UniProtKB-SubCell"/>
</dbReference>
<dbReference type="InterPro" id="IPR011701">
    <property type="entry name" value="MFS"/>
</dbReference>
<dbReference type="OrthoDB" id="9793415at2"/>
<feature type="transmembrane region" description="Helical" evidence="2">
    <location>
        <begin position="251"/>
        <end position="272"/>
    </location>
</feature>
<feature type="transmembrane region" description="Helical" evidence="2">
    <location>
        <begin position="377"/>
        <end position="399"/>
    </location>
</feature>
<comment type="subcellular location">
    <subcellularLocation>
        <location evidence="1">Cell membrane</location>
        <topology evidence="1">Multi-pass membrane protein</topology>
    </subcellularLocation>
</comment>
<feature type="transmembrane region" description="Helical" evidence="2">
    <location>
        <begin position="75"/>
        <end position="94"/>
    </location>
</feature>
<accession>A0A1G6Y4Y5</accession>
<keyword evidence="2" id="KW-0472">Membrane</keyword>
<dbReference type="AlphaFoldDB" id="A0A1G6Y4Y5"/>
<sequence>MKLPENKWLRAALPALLIHCSIGTVYCWSSFSAALADAIGAAPQRLGFAFSLAIFFLGMSAAFAGPFIERNVHKAALVACLFFTTGMVGTGWCIRHTALLGPNLSLAGIFLFYGVIMGIGLGIGYLTPVKTLMLWFPRNKGLGTGISIMGFGLAKAIASPVMNHLQESIGLANMFFVLATVYFVMMMAGFVLLKKPAGWVEPVGRPTCNRLALFRNKTFLGIWTVFYLNITCGLALIAYEKPLLQTAGMGIIAISAIQALTAGANASGRLALSTISDHLRDRNSIYKLIFFTALLACGLSFSVKAAQGGIAIALVILLIVVNAGYGGGFSTMPALLESRFGMENISTIHGLVLSAWGIAGLTGNQLAAFLLKQFNSYEAIFICLAALYSIAFIIANFVIAGQGESAGLQTASPQKSQKQTAV</sequence>